<comment type="caution">
    <text evidence="1">The sequence shown here is derived from an EMBL/GenBank/DDBJ whole genome shotgun (WGS) entry which is preliminary data.</text>
</comment>
<feature type="non-terminal residue" evidence="1">
    <location>
        <position position="77"/>
    </location>
</feature>
<gene>
    <name evidence="1" type="ORF">POCULU_LOCUS8584</name>
</gene>
<accession>A0A9N9D2H3</accession>
<dbReference type="AlphaFoldDB" id="A0A9N9D2H3"/>
<reference evidence="1" key="1">
    <citation type="submission" date="2021-06" db="EMBL/GenBank/DDBJ databases">
        <authorList>
            <person name="Kallberg Y."/>
            <person name="Tangrot J."/>
            <person name="Rosling A."/>
        </authorList>
    </citation>
    <scope>NUCLEOTIDE SEQUENCE</scope>
    <source>
        <strain evidence="1">IA702</strain>
    </source>
</reference>
<sequence>MPVFGDTFTNYVAEHLNCPNIVMYLEMIKILNIGFAKQVDEMTLGLWVRLHEAIHDLCVRPARQMTVALRSAITPPT</sequence>
<keyword evidence="2" id="KW-1185">Reference proteome</keyword>
<protein>
    <submittedName>
        <fullName evidence="1">5161_t:CDS:1</fullName>
    </submittedName>
</protein>
<proteinExistence type="predicted"/>
<dbReference type="EMBL" id="CAJVPJ010002565">
    <property type="protein sequence ID" value="CAG8624514.1"/>
    <property type="molecule type" value="Genomic_DNA"/>
</dbReference>
<dbReference type="Proteomes" id="UP000789572">
    <property type="component" value="Unassembled WGS sequence"/>
</dbReference>
<name>A0A9N9D2H3_9GLOM</name>
<evidence type="ECO:0000313" key="2">
    <source>
        <dbReference type="Proteomes" id="UP000789572"/>
    </source>
</evidence>
<organism evidence="1 2">
    <name type="scientific">Paraglomus occultum</name>
    <dbReference type="NCBI Taxonomy" id="144539"/>
    <lineage>
        <taxon>Eukaryota</taxon>
        <taxon>Fungi</taxon>
        <taxon>Fungi incertae sedis</taxon>
        <taxon>Mucoromycota</taxon>
        <taxon>Glomeromycotina</taxon>
        <taxon>Glomeromycetes</taxon>
        <taxon>Paraglomerales</taxon>
        <taxon>Paraglomeraceae</taxon>
        <taxon>Paraglomus</taxon>
    </lineage>
</organism>
<dbReference type="OrthoDB" id="2016913at2759"/>
<evidence type="ECO:0000313" key="1">
    <source>
        <dbReference type="EMBL" id="CAG8624514.1"/>
    </source>
</evidence>